<evidence type="ECO:0000256" key="2">
    <source>
        <dbReference type="SAM" id="MobiDB-lite"/>
    </source>
</evidence>
<feature type="compositionally biased region" description="Basic and acidic residues" evidence="2">
    <location>
        <begin position="63"/>
        <end position="80"/>
    </location>
</feature>
<dbReference type="OrthoDB" id="9800503at2"/>
<protein>
    <submittedName>
        <fullName evidence="3">Putative antitoxin of toxin-antitoxin system Phd</fullName>
    </submittedName>
</protein>
<reference evidence="3 4" key="1">
    <citation type="journal article" date="2012" name="BMC Genomics">
        <title>Genome analysis of a simultaneously predatory and prey-independent, novel Bdellovibrio bacteriovorus from the River Tiber, supports in silico predictions of both ancient and recent lateral gene transfer from diverse bacteria.</title>
        <authorList>
            <person name="Hobley L."/>
            <person name="Lerner T.R."/>
            <person name="Williams L.E."/>
            <person name="Lambert C."/>
            <person name="Till R."/>
            <person name="Milner D.S."/>
            <person name="Basford S.M."/>
            <person name="Capeness M.J."/>
            <person name="Fenton A.K."/>
            <person name="Atterbury R.J."/>
            <person name="Harris M.A."/>
            <person name="Sockett R.E."/>
        </authorList>
    </citation>
    <scope>NUCLEOTIDE SEQUENCE [LARGE SCALE GENOMIC DNA]</scope>
    <source>
        <strain evidence="3 4">Tiberius</strain>
    </source>
</reference>
<dbReference type="AlphaFoldDB" id="K7ZFC6"/>
<evidence type="ECO:0000313" key="4">
    <source>
        <dbReference type="Proteomes" id="UP000010074"/>
    </source>
</evidence>
<sequence length="80" mass="8590">MAEKYPAGQFKAQCLMLMDKVKKYGQSVTITKHGKPVAKLVPVVDDAEGVESPFGSMSGTGEIKGDIVKSTGEKWSADEK</sequence>
<organism evidence="3 4">
    <name type="scientific">Bdellovibrio bacteriovorus str. Tiberius</name>
    <dbReference type="NCBI Taxonomy" id="1069642"/>
    <lineage>
        <taxon>Bacteria</taxon>
        <taxon>Pseudomonadati</taxon>
        <taxon>Bdellovibrionota</taxon>
        <taxon>Bdellovibrionia</taxon>
        <taxon>Bdellovibrionales</taxon>
        <taxon>Pseudobdellovibrionaceae</taxon>
        <taxon>Bdellovibrio</taxon>
    </lineage>
</organism>
<dbReference type="InterPro" id="IPR036165">
    <property type="entry name" value="YefM-like_sf"/>
</dbReference>
<dbReference type="HOGENOM" id="CLU_163140_4_0_7"/>
<dbReference type="EMBL" id="CP002930">
    <property type="protein sequence ID" value="AFY01392.1"/>
    <property type="molecule type" value="Genomic_DNA"/>
</dbReference>
<comment type="similarity">
    <text evidence="1">Belongs to the phD/YefM antitoxin family.</text>
</comment>
<dbReference type="NCBIfam" id="TIGR01552">
    <property type="entry name" value="phd_fam"/>
    <property type="match status" value="1"/>
</dbReference>
<evidence type="ECO:0000313" key="3">
    <source>
        <dbReference type="EMBL" id="AFY01392.1"/>
    </source>
</evidence>
<dbReference type="KEGG" id="bbat:Bdt_1697"/>
<dbReference type="Proteomes" id="UP000010074">
    <property type="component" value="Chromosome"/>
</dbReference>
<accession>K7ZFC6</accession>
<proteinExistence type="inferred from homology"/>
<dbReference type="STRING" id="1069642.Bdt_1697"/>
<dbReference type="RefSeq" id="WP_015090841.1">
    <property type="nucleotide sequence ID" value="NC_019567.1"/>
</dbReference>
<dbReference type="Gene3D" id="3.40.1620.10">
    <property type="entry name" value="YefM-like domain"/>
    <property type="match status" value="1"/>
</dbReference>
<dbReference type="SUPFAM" id="SSF143120">
    <property type="entry name" value="YefM-like"/>
    <property type="match status" value="1"/>
</dbReference>
<name>K7ZFC6_BDEBC</name>
<evidence type="ECO:0000256" key="1">
    <source>
        <dbReference type="ARBA" id="ARBA00009981"/>
    </source>
</evidence>
<dbReference type="PATRIC" id="fig|1069642.3.peg.1680"/>
<feature type="region of interest" description="Disordered" evidence="2">
    <location>
        <begin position="52"/>
        <end position="80"/>
    </location>
</feature>
<gene>
    <name evidence="3" type="ORF">Bdt_1697</name>
</gene>